<protein>
    <submittedName>
        <fullName evidence="2">ROK family protein</fullName>
    </submittedName>
</protein>
<dbReference type="SUPFAM" id="SSF53067">
    <property type="entry name" value="Actin-like ATPase domain"/>
    <property type="match status" value="1"/>
</dbReference>
<dbReference type="InterPro" id="IPR036388">
    <property type="entry name" value="WH-like_DNA-bd_sf"/>
</dbReference>
<evidence type="ECO:0000256" key="1">
    <source>
        <dbReference type="ARBA" id="ARBA00006479"/>
    </source>
</evidence>
<dbReference type="RefSeq" id="WP_387699689.1">
    <property type="nucleotide sequence ID" value="NZ_JBIAMX010000004.1"/>
</dbReference>
<dbReference type="SUPFAM" id="SSF46785">
    <property type="entry name" value="Winged helix' DNA-binding domain"/>
    <property type="match status" value="1"/>
</dbReference>
<reference evidence="2 3" key="1">
    <citation type="submission" date="2024-10" db="EMBL/GenBank/DDBJ databases">
        <title>The Natural Products Discovery Center: Release of the First 8490 Sequenced Strains for Exploring Actinobacteria Biosynthetic Diversity.</title>
        <authorList>
            <person name="Kalkreuter E."/>
            <person name="Kautsar S.A."/>
            <person name="Yang D."/>
            <person name="Bader C.D."/>
            <person name="Teijaro C.N."/>
            <person name="Fluegel L."/>
            <person name="Davis C.M."/>
            <person name="Simpson J.R."/>
            <person name="Lauterbach L."/>
            <person name="Steele A.D."/>
            <person name="Gui C."/>
            <person name="Meng S."/>
            <person name="Li G."/>
            <person name="Viehrig K."/>
            <person name="Ye F."/>
            <person name="Su P."/>
            <person name="Kiefer A.F."/>
            <person name="Nichols A."/>
            <person name="Cepeda A.J."/>
            <person name="Yan W."/>
            <person name="Fan B."/>
            <person name="Jiang Y."/>
            <person name="Adhikari A."/>
            <person name="Zheng C.-J."/>
            <person name="Schuster L."/>
            <person name="Cowan T.M."/>
            <person name="Smanski M.J."/>
            <person name="Chevrette M.G."/>
            <person name="De Carvalho L.P.S."/>
            <person name="Shen B."/>
        </authorList>
    </citation>
    <scope>NUCLEOTIDE SEQUENCE [LARGE SCALE GENOMIC DNA]</scope>
    <source>
        <strain evidence="2 3">NPDC004045</strain>
    </source>
</reference>
<comment type="similarity">
    <text evidence="1">Belongs to the ROK (NagC/XylR) family.</text>
</comment>
<gene>
    <name evidence="2" type="ORF">ACFYTF_09070</name>
</gene>
<dbReference type="EMBL" id="JBIAMX010000004">
    <property type="protein sequence ID" value="MFF0542978.1"/>
    <property type="molecule type" value="Genomic_DNA"/>
</dbReference>
<comment type="caution">
    <text evidence="2">The sequence shown here is derived from an EMBL/GenBank/DDBJ whole genome shotgun (WGS) entry which is preliminary data.</text>
</comment>
<dbReference type="InterPro" id="IPR036390">
    <property type="entry name" value="WH_DNA-bd_sf"/>
</dbReference>
<keyword evidence="3" id="KW-1185">Reference proteome</keyword>
<dbReference type="Proteomes" id="UP001601444">
    <property type="component" value="Unassembled WGS sequence"/>
</dbReference>
<dbReference type="Pfam" id="PF00480">
    <property type="entry name" value="ROK"/>
    <property type="match status" value="1"/>
</dbReference>
<dbReference type="Gene3D" id="1.10.10.10">
    <property type="entry name" value="Winged helix-like DNA-binding domain superfamily/Winged helix DNA-binding domain"/>
    <property type="match status" value="1"/>
</dbReference>
<accession>A0ABW6PKU3</accession>
<sequence length="375" mass="38801">MTNSSAGSVLRAVLELGSAPRSVLARHAGVSPATVTWQTKALVAAGLLLELPETSAPGGVGRPHSPLTLDVSGNVVLAVHIAAAQVTVAVVDIGGTVRHSEQIPHRTFAPYDILAAAVARVRAVAEGLAGGPRVLGLGVAIGGRVDTTAGSVIDHAFLRWRDVPVREYFAEHTGLPTTLDSHTRALCHAEHLYGRLRGASSSIVLFVGNVIDAAFAVHGQVHYGPRSGAGGVDRILSAAAGFALDDYGDHALVRRGARLTGVTTMHELITAAARGGPERRLFLDRAAAMGRVAAVLIDLLDPEALVLVDRGLGPVPGVREAYRAAVREHAAVGPDAAEVVFENSFPGQVLVMSAAAVVLRELFAEPLTSSAAKAV</sequence>
<dbReference type="PANTHER" id="PTHR18964">
    <property type="entry name" value="ROK (REPRESSOR, ORF, KINASE) FAMILY"/>
    <property type="match status" value="1"/>
</dbReference>
<evidence type="ECO:0000313" key="2">
    <source>
        <dbReference type="EMBL" id="MFF0542978.1"/>
    </source>
</evidence>
<dbReference type="Gene3D" id="3.30.420.40">
    <property type="match status" value="2"/>
</dbReference>
<evidence type="ECO:0000313" key="3">
    <source>
        <dbReference type="Proteomes" id="UP001601444"/>
    </source>
</evidence>
<organism evidence="2 3">
    <name type="scientific">Nocardia thailandica</name>
    <dbReference type="NCBI Taxonomy" id="257275"/>
    <lineage>
        <taxon>Bacteria</taxon>
        <taxon>Bacillati</taxon>
        <taxon>Actinomycetota</taxon>
        <taxon>Actinomycetes</taxon>
        <taxon>Mycobacteriales</taxon>
        <taxon>Nocardiaceae</taxon>
        <taxon>Nocardia</taxon>
    </lineage>
</organism>
<name>A0ABW6PKU3_9NOCA</name>
<dbReference type="PANTHER" id="PTHR18964:SF149">
    <property type="entry name" value="BIFUNCTIONAL UDP-N-ACETYLGLUCOSAMINE 2-EPIMERASE_N-ACETYLMANNOSAMINE KINASE"/>
    <property type="match status" value="1"/>
</dbReference>
<dbReference type="InterPro" id="IPR000600">
    <property type="entry name" value="ROK"/>
</dbReference>
<dbReference type="InterPro" id="IPR043129">
    <property type="entry name" value="ATPase_NBD"/>
</dbReference>
<proteinExistence type="inferred from homology"/>